<dbReference type="InterPro" id="IPR029044">
    <property type="entry name" value="Nucleotide-diphossugar_trans"/>
</dbReference>
<dbReference type="AlphaFoldDB" id="A0AA48LZX1"/>
<dbReference type="Pfam" id="PF12804">
    <property type="entry name" value="NTP_transf_3"/>
    <property type="match status" value="1"/>
</dbReference>
<feature type="domain" description="MobA-like NTP transferase" evidence="3">
    <location>
        <begin position="2"/>
        <end position="132"/>
    </location>
</feature>
<dbReference type="PANTHER" id="PTHR43584:SF8">
    <property type="entry name" value="N-ACETYLMURAMATE ALPHA-1-PHOSPHATE URIDYLYLTRANSFERASE"/>
    <property type="match status" value="1"/>
</dbReference>
<proteinExistence type="predicted"/>
<dbReference type="CDD" id="cd06422">
    <property type="entry name" value="NTP_transferase_like_1"/>
    <property type="match status" value="1"/>
</dbReference>
<evidence type="ECO:0000313" key="4">
    <source>
        <dbReference type="EMBL" id="CAJ0871855.1"/>
    </source>
</evidence>
<dbReference type="InterPro" id="IPR050065">
    <property type="entry name" value="GlmU-like"/>
</dbReference>
<evidence type="ECO:0000256" key="1">
    <source>
        <dbReference type="ARBA" id="ARBA00022679"/>
    </source>
</evidence>
<dbReference type="InterPro" id="IPR025877">
    <property type="entry name" value="MobA-like_NTP_Trfase"/>
</dbReference>
<reference evidence="4" key="1">
    <citation type="submission" date="2023-07" db="EMBL/GenBank/DDBJ databases">
        <authorList>
            <person name="Pelsma A.J. K."/>
        </authorList>
    </citation>
    <scope>NUCLEOTIDE SEQUENCE</scope>
</reference>
<dbReference type="GO" id="GO:0016779">
    <property type="term" value="F:nucleotidyltransferase activity"/>
    <property type="evidence" value="ECO:0007669"/>
    <property type="project" value="UniProtKB-KW"/>
</dbReference>
<name>A0AA48LZX1_9ZZZZ</name>
<keyword evidence="2 4" id="KW-0548">Nucleotidyltransferase</keyword>
<dbReference type="Gene3D" id="3.90.550.10">
    <property type="entry name" value="Spore Coat Polysaccharide Biosynthesis Protein SpsA, Chain A"/>
    <property type="match status" value="1"/>
</dbReference>
<dbReference type="EC" id="2.7.7.99" evidence="4"/>
<evidence type="ECO:0000259" key="3">
    <source>
        <dbReference type="Pfam" id="PF12804"/>
    </source>
</evidence>
<accession>A0AA48LZX1</accession>
<sequence>MAMVFAAGLGTRMRPITDRTPKPLVSVAGRTLIDRALDDFAGAGVETAIVNVHHLADQIETHLQDRRAPRIVISDERAKLLDQGGGIRKVLPLLGDDPFYICNTDAFWYDSPRSNLVALARAWDASEMDAALLLSPTQGSVGVDWDGDFDLSPEGRIIRRAGPKPYVYSGVGLIKPQLFAQETQDVFKLAPFFFEAAEKGRLFGVVAQGLWLHVGTVAAIEDAEKAIAAARR</sequence>
<keyword evidence="1 4" id="KW-0808">Transferase</keyword>
<dbReference type="SUPFAM" id="SSF53448">
    <property type="entry name" value="Nucleotide-diphospho-sugar transferases"/>
    <property type="match status" value="1"/>
</dbReference>
<organism evidence="4">
    <name type="scientific">freshwater sediment metagenome</name>
    <dbReference type="NCBI Taxonomy" id="556182"/>
    <lineage>
        <taxon>unclassified sequences</taxon>
        <taxon>metagenomes</taxon>
        <taxon>ecological metagenomes</taxon>
    </lineage>
</organism>
<evidence type="ECO:0000256" key="2">
    <source>
        <dbReference type="ARBA" id="ARBA00022695"/>
    </source>
</evidence>
<dbReference type="PANTHER" id="PTHR43584">
    <property type="entry name" value="NUCLEOTIDYL TRANSFERASE"/>
    <property type="match status" value="1"/>
</dbReference>
<gene>
    <name evidence="4" type="primary">murU</name>
    <name evidence="4" type="ORF">AMST5_02361</name>
</gene>
<dbReference type="EMBL" id="OY288114">
    <property type="protein sequence ID" value="CAJ0871855.1"/>
    <property type="molecule type" value="Genomic_DNA"/>
</dbReference>
<protein>
    <submittedName>
        <fullName evidence="4">N-acetyl-alpha-D-muramate 1-phosphate uridylyltransferase</fullName>
        <ecNumber evidence="4">2.7.7.99</ecNumber>
    </submittedName>
</protein>